<evidence type="ECO:0000256" key="2">
    <source>
        <dbReference type="SAM" id="SignalP"/>
    </source>
</evidence>
<proteinExistence type="predicted"/>
<feature type="region of interest" description="Disordered" evidence="1">
    <location>
        <begin position="242"/>
        <end position="263"/>
    </location>
</feature>
<name>A0A914HQT1_GLORO</name>
<dbReference type="Proteomes" id="UP000887572">
    <property type="component" value="Unplaced"/>
</dbReference>
<sequence length="352" mass="39009">MQGVVAVLILLLSVSVCFDFCNAVLECKQGKAIFRRREGLSDIIFDNSTNEICRGLLIDATTCAAIMCTKAGLKKGFSRIFWTCLPDQRDGAYFAQGIKKQWYNDVPDTELEGVECRTVFGQGGKNLSNVNIQLPEVPKGLQCFYGERNADRNGEMDRKECLDNDHYCFKAICAEGNGHVVHTELGCSFDTNSSSLIAKVGKFFNSSVKCEFLYGKKDFDFSNMNLQKTTTTTTTEKLTTSTTTTTTTTTPVKTSTMTTPDTNVDFGEGRKTGLLCMLDKSCTILFDKEKNGTAKLSRRFAPYLVKESGKCKKLGYEVRAAKDQVENLGNELSESIQKVGLVFVDDYILAIE</sequence>
<dbReference type="WBParaSite" id="Gr19_v10_g3791.t1">
    <property type="protein sequence ID" value="Gr19_v10_g3791.t1"/>
    <property type="gene ID" value="Gr19_v10_g3791"/>
</dbReference>
<keyword evidence="3" id="KW-1185">Reference proteome</keyword>
<accession>A0A914HQT1</accession>
<evidence type="ECO:0000256" key="1">
    <source>
        <dbReference type="SAM" id="MobiDB-lite"/>
    </source>
</evidence>
<evidence type="ECO:0000313" key="4">
    <source>
        <dbReference type="WBParaSite" id="Gr19_v10_g3791.t1"/>
    </source>
</evidence>
<feature type="compositionally biased region" description="Low complexity" evidence="1">
    <location>
        <begin position="242"/>
        <end position="262"/>
    </location>
</feature>
<reference evidence="4" key="1">
    <citation type="submission" date="2022-11" db="UniProtKB">
        <authorList>
            <consortium name="WormBaseParasite"/>
        </authorList>
    </citation>
    <scope>IDENTIFICATION</scope>
</reference>
<feature type="signal peptide" evidence="2">
    <location>
        <begin position="1"/>
        <end position="23"/>
    </location>
</feature>
<dbReference type="AlphaFoldDB" id="A0A914HQT1"/>
<feature type="chain" id="PRO_5038054178" evidence="2">
    <location>
        <begin position="24"/>
        <end position="352"/>
    </location>
</feature>
<organism evidence="3 4">
    <name type="scientific">Globodera rostochiensis</name>
    <name type="common">Golden nematode worm</name>
    <name type="synonym">Heterodera rostochiensis</name>
    <dbReference type="NCBI Taxonomy" id="31243"/>
    <lineage>
        <taxon>Eukaryota</taxon>
        <taxon>Metazoa</taxon>
        <taxon>Ecdysozoa</taxon>
        <taxon>Nematoda</taxon>
        <taxon>Chromadorea</taxon>
        <taxon>Rhabditida</taxon>
        <taxon>Tylenchina</taxon>
        <taxon>Tylenchomorpha</taxon>
        <taxon>Tylenchoidea</taxon>
        <taxon>Heteroderidae</taxon>
        <taxon>Heteroderinae</taxon>
        <taxon>Globodera</taxon>
    </lineage>
</organism>
<protein>
    <submittedName>
        <fullName evidence="4">Uncharacterized protein</fullName>
    </submittedName>
</protein>
<keyword evidence="2" id="KW-0732">Signal</keyword>
<evidence type="ECO:0000313" key="3">
    <source>
        <dbReference type="Proteomes" id="UP000887572"/>
    </source>
</evidence>